<dbReference type="EMBL" id="KN831945">
    <property type="protein sequence ID" value="KIO13985.1"/>
    <property type="molecule type" value="Genomic_DNA"/>
</dbReference>
<reference evidence="3" key="2">
    <citation type="submission" date="2015-01" db="EMBL/GenBank/DDBJ databases">
        <title>Evolutionary Origins and Diversification of the Mycorrhizal Mutualists.</title>
        <authorList>
            <consortium name="DOE Joint Genome Institute"/>
            <consortium name="Mycorrhizal Genomics Consortium"/>
            <person name="Kohler A."/>
            <person name="Kuo A."/>
            <person name="Nagy L.G."/>
            <person name="Floudas D."/>
            <person name="Copeland A."/>
            <person name="Barry K.W."/>
            <person name="Cichocki N."/>
            <person name="Veneault-Fourrey C."/>
            <person name="LaButti K."/>
            <person name="Lindquist E.A."/>
            <person name="Lipzen A."/>
            <person name="Lundell T."/>
            <person name="Morin E."/>
            <person name="Murat C."/>
            <person name="Riley R."/>
            <person name="Ohm R."/>
            <person name="Sun H."/>
            <person name="Tunlid A."/>
            <person name="Henrissat B."/>
            <person name="Grigoriev I.V."/>
            <person name="Hibbett D.S."/>
            <person name="Martin F."/>
        </authorList>
    </citation>
    <scope>NUCLEOTIDE SEQUENCE [LARGE SCALE GENOMIC DNA]</scope>
    <source>
        <strain evidence="3">Marx 270</strain>
    </source>
</reference>
<dbReference type="OrthoDB" id="9450131at2759"/>
<evidence type="ECO:0000256" key="1">
    <source>
        <dbReference type="PROSITE-ProRule" id="PRU00339"/>
    </source>
</evidence>
<proteinExistence type="predicted"/>
<dbReference type="HOGENOM" id="CLU_1475726_0_0_1"/>
<dbReference type="Gene3D" id="1.25.40.10">
    <property type="entry name" value="Tetratricopeptide repeat domain"/>
    <property type="match status" value="1"/>
</dbReference>
<protein>
    <submittedName>
        <fullName evidence="2">Uncharacterized protein</fullName>
    </submittedName>
</protein>
<dbReference type="SUPFAM" id="SSF48452">
    <property type="entry name" value="TPR-like"/>
    <property type="match status" value="1"/>
</dbReference>
<dbReference type="PROSITE" id="PS50005">
    <property type="entry name" value="TPR"/>
    <property type="match status" value="1"/>
</dbReference>
<dbReference type="STRING" id="870435.A0A0C3PIN3"/>
<keyword evidence="3" id="KW-1185">Reference proteome</keyword>
<dbReference type="InParanoid" id="A0A0C3PIN3"/>
<name>A0A0C3PIN3_PISTI</name>
<accession>A0A0C3PIN3</accession>
<evidence type="ECO:0000313" key="2">
    <source>
        <dbReference type="EMBL" id="KIO13985.1"/>
    </source>
</evidence>
<feature type="repeat" description="TPR" evidence="1">
    <location>
        <begin position="114"/>
        <end position="147"/>
    </location>
</feature>
<evidence type="ECO:0000313" key="3">
    <source>
        <dbReference type="Proteomes" id="UP000054217"/>
    </source>
</evidence>
<organism evidence="2 3">
    <name type="scientific">Pisolithus tinctorius Marx 270</name>
    <dbReference type="NCBI Taxonomy" id="870435"/>
    <lineage>
        <taxon>Eukaryota</taxon>
        <taxon>Fungi</taxon>
        <taxon>Dikarya</taxon>
        <taxon>Basidiomycota</taxon>
        <taxon>Agaricomycotina</taxon>
        <taxon>Agaricomycetes</taxon>
        <taxon>Agaricomycetidae</taxon>
        <taxon>Boletales</taxon>
        <taxon>Sclerodermatineae</taxon>
        <taxon>Pisolithaceae</taxon>
        <taxon>Pisolithus</taxon>
    </lineage>
</organism>
<reference evidence="2 3" key="1">
    <citation type="submission" date="2014-04" db="EMBL/GenBank/DDBJ databases">
        <authorList>
            <consortium name="DOE Joint Genome Institute"/>
            <person name="Kuo A."/>
            <person name="Kohler A."/>
            <person name="Costa M.D."/>
            <person name="Nagy L.G."/>
            <person name="Floudas D."/>
            <person name="Copeland A."/>
            <person name="Barry K.W."/>
            <person name="Cichocki N."/>
            <person name="Veneault-Fourrey C."/>
            <person name="LaButti K."/>
            <person name="Lindquist E.A."/>
            <person name="Lipzen A."/>
            <person name="Lundell T."/>
            <person name="Morin E."/>
            <person name="Murat C."/>
            <person name="Sun H."/>
            <person name="Tunlid A."/>
            <person name="Henrissat B."/>
            <person name="Grigoriev I.V."/>
            <person name="Hibbett D.S."/>
            <person name="Martin F."/>
            <person name="Nordberg H.P."/>
            <person name="Cantor M.N."/>
            <person name="Hua S.X."/>
        </authorList>
    </citation>
    <scope>NUCLEOTIDE SEQUENCE [LARGE SCALE GENOMIC DNA]</scope>
    <source>
        <strain evidence="2 3">Marx 270</strain>
    </source>
</reference>
<gene>
    <name evidence="2" type="ORF">M404DRAFT_992247</name>
</gene>
<dbReference type="InterPro" id="IPR019734">
    <property type="entry name" value="TPR_rpt"/>
</dbReference>
<sequence length="183" mass="20945">MQNTYINRDRHICNIVPHNFAFPCKSDERCGGIRAGSYRPWSVSIESFISLYYPVSLASGTLTQSPRHHITVHVFLMLLCPKTELKVWAAALNTYDEQEFLKSIELFSRFADSSKILTNMGLIYATIGEHEVAIEYFNAATNLDEFLAIAYIDIFNTYLFLMLTTSSPQVFSVRRVEFPPRSL</sequence>
<keyword evidence="1" id="KW-0802">TPR repeat</keyword>
<dbReference type="InterPro" id="IPR011990">
    <property type="entry name" value="TPR-like_helical_dom_sf"/>
</dbReference>
<dbReference type="Proteomes" id="UP000054217">
    <property type="component" value="Unassembled WGS sequence"/>
</dbReference>
<dbReference type="AlphaFoldDB" id="A0A0C3PIN3"/>